<dbReference type="InterPro" id="IPR025161">
    <property type="entry name" value="IS402-like_dom"/>
</dbReference>
<name>A0A4R8FFD1_9GAMM</name>
<dbReference type="Proteomes" id="UP000294489">
    <property type="component" value="Unassembled WGS sequence"/>
</dbReference>
<dbReference type="Pfam" id="PF01609">
    <property type="entry name" value="DDE_Tnp_1"/>
    <property type="match status" value="1"/>
</dbReference>
<dbReference type="PANTHER" id="PTHR30007:SF1">
    <property type="entry name" value="BLR1914 PROTEIN"/>
    <property type="match status" value="1"/>
</dbReference>
<dbReference type="NCBIfam" id="NF033580">
    <property type="entry name" value="transpos_IS5_3"/>
    <property type="match status" value="1"/>
</dbReference>
<comment type="caution">
    <text evidence="3">The sequence shown here is derived from an EMBL/GenBank/DDBJ whole genome shotgun (WGS) entry which is preliminary data.</text>
</comment>
<dbReference type="AlphaFoldDB" id="A0A4R8FFD1"/>
<proteinExistence type="predicted"/>
<dbReference type="InterPro" id="IPR002559">
    <property type="entry name" value="Transposase_11"/>
</dbReference>
<dbReference type="GO" id="GO:0004803">
    <property type="term" value="F:transposase activity"/>
    <property type="evidence" value="ECO:0007669"/>
    <property type="project" value="InterPro"/>
</dbReference>
<protein>
    <submittedName>
        <fullName evidence="3">Transposase</fullName>
    </submittedName>
</protein>
<dbReference type="Pfam" id="PF13340">
    <property type="entry name" value="DUF4096"/>
    <property type="match status" value="1"/>
</dbReference>
<dbReference type="PANTHER" id="PTHR30007">
    <property type="entry name" value="PHP DOMAIN PROTEIN"/>
    <property type="match status" value="1"/>
</dbReference>
<evidence type="ECO:0000259" key="2">
    <source>
        <dbReference type="Pfam" id="PF13340"/>
    </source>
</evidence>
<evidence type="ECO:0000259" key="1">
    <source>
        <dbReference type="Pfam" id="PF01609"/>
    </source>
</evidence>
<organism evidence="3 4">
    <name type="scientific">Modicisalibacter xianhensis</name>
    <dbReference type="NCBI Taxonomy" id="442341"/>
    <lineage>
        <taxon>Bacteria</taxon>
        <taxon>Pseudomonadati</taxon>
        <taxon>Pseudomonadota</taxon>
        <taxon>Gammaproteobacteria</taxon>
        <taxon>Oceanospirillales</taxon>
        <taxon>Halomonadaceae</taxon>
        <taxon>Modicisalibacter</taxon>
    </lineage>
</organism>
<dbReference type="GO" id="GO:0003677">
    <property type="term" value="F:DNA binding"/>
    <property type="evidence" value="ECO:0007669"/>
    <property type="project" value="InterPro"/>
</dbReference>
<evidence type="ECO:0000313" key="3">
    <source>
        <dbReference type="EMBL" id="TDX22498.1"/>
    </source>
</evidence>
<reference evidence="3 4" key="1">
    <citation type="submission" date="2019-03" db="EMBL/GenBank/DDBJ databases">
        <title>Freshwater and sediment microbial communities from various areas in North America, analyzing microbe dynamics in response to fracking.</title>
        <authorList>
            <person name="Lamendella R."/>
        </authorList>
    </citation>
    <scope>NUCLEOTIDE SEQUENCE [LARGE SCALE GENOMIC DNA]</scope>
    <source>
        <strain evidence="3 4">6_TX</strain>
    </source>
</reference>
<dbReference type="GO" id="GO:0006313">
    <property type="term" value="P:DNA transposition"/>
    <property type="evidence" value="ECO:0007669"/>
    <property type="project" value="InterPro"/>
</dbReference>
<dbReference type="EMBL" id="SOEC01000029">
    <property type="protein sequence ID" value="TDX22498.1"/>
    <property type="molecule type" value="Genomic_DNA"/>
</dbReference>
<accession>A0A4R8FFD1</accession>
<feature type="domain" description="Insertion element IS402-like" evidence="2">
    <location>
        <begin position="7"/>
        <end position="78"/>
    </location>
</feature>
<feature type="domain" description="Transposase IS4-like" evidence="1">
    <location>
        <begin position="96"/>
        <end position="270"/>
    </location>
</feature>
<dbReference type="RefSeq" id="WP_134021128.1">
    <property type="nucleotide sequence ID" value="NZ_SOEC01000029.1"/>
</dbReference>
<evidence type="ECO:0000313" key="4">
    <source>
        <dbReference type="Proteomes" id="UP000294489"/>
    </source>
</evidence>
<gene>
    <name evidence="3" type="ORF">DFO67_12931</name>
</gene>
<dbReference type="OrthoDB" id="1551210at2"/>
<sequence>MAGRYELSDDCWHMIKDIVSPPQVMGRPRRDDLQMLNGIFWIPCSGAKWRGLPERYGPWKAVYQRFRQWRDDGTLERILSRLPLKLREDSYMDRDTYMADSTSIRATRSAAGGGKRRFSGTIRPCLGRRRGSLTTKIHLVCDTHGVPLSFLLSPGQHADLRYLVAVMEQIRSPDHTGRPRKRCRHLLADRGYDSDRLRRYCDRYRIRPTIRHRQMYRHPKPGLPRLFERPRYRGRNVIERLFGWMEEKRRLCTRYDKLAKSYRAMVTLACIERCLRICFSGRT</sequence>